<name>F6BKR8_THEXL</name>
<dbReference type="PANTHER" id="PTHR30246">
    <property type="entry name" value="2-KETO-3-DEOXY-6-PHOSPHOGLUCONATE ALDOLASE"/>
    <property type="match status" value="1"/>
</dbReference>
<comment type="subunit">
    <text evidence="3">Homotrimer.</text>
</comment>
<organism evidence="6 7">
    <name type="scientific">Thermoanaerobacterium xylanolyticum (strain ATCC 49914 / DSM 7097 / LX-11)</name>
    <dbReference type="NCBI Taxonomy" id="858215"/>
    <lineage>
        <taxon>Bacteria</taxon>
        <taxon>Bacillati</taxon>
        <taxon>Bacillota</taxon>
        <taxon>Clostridia</taxon>
        <taxon>Thermoanaerobacterales</taxon>
        <taxon>Thermoanaerobacteraceae</taxon>
        <taxon>Thermoanaerobacterium</taxon>
    </lineage>
</organism>
<evidence type="ECO:0000256" key="1">
    <source>
        <dbReference type="ARBA" id="ARBA00004761"/>
    </source>
</evidence>
<evidence type="ECO:0000256" key="5">
    <source>
        <dbReference type="ARBA" id="ARBA00023277"/>
    </source>
</evidence>
<dbReference type="KEGG" id="txy:Thexy_2143"/>
<dbReference type="SUPFAM" id="SSF51569">
    <property type="entry name" value="Aldolase"/>
    <property type="match status" value="1"/>
</dbReference>
<dbReference type="Pfam" id="PF01081">
    <property type="entry name" value="Aldolase"/>
    <property type="match status" value="1"/>
</dbReference>
<reference evidence="6" key="1">
    <citation type="submission" date="2011-05" db="EMBL/GenBank/DDBJ databases">
        <title>Complete sequence of Thermoanaerobacterium xylanolyticum LX-11.</title>
        <authorList>
            <consortium name="US DOE Joint Genome Institute"/>
            <person name="Lucas S."/>
            <person name="Han J."/>
            <person name="Lapidus A."/>
            <person name="Cheng J.-F."/>
            <person name="Goodwin L."/>
            <person name="Pitluck S."/>
            <person name="Peters L."/>
            <person name="Mikhailova N."/>
            <person name="Lu M."/>
            <person name="Han C."/>
            <person name="Tapia R."/>
            <person name="Land M."/>
            <person name="Hauser L."/>
            <person name="Kyrpides N."/>
            <person name="Ivanova N."/>
            <person name="Pagani I."/>
            <person name="Hemme C."/>
            <person name="Woyke T."/>
        </authorList>
    </citation>
    <scope>NUCLEOTIDE SEQUENCE</scope>
    <source>
        <strain evidence="6">LX-11</strain>
    </source>
</reference>
<evidence type="ECO:0000313" key="7">
    <source>
        <dbReference type="Proteomes" id="UP000007239"/>
    </source>
</evidence>
<sequence>MSFKEIKEKTKGGIFSVIRCKDYELGLKMAEKVIESGINIIEITYTVDGAGKLIEELKRKYPDKIVGAGTVLELNQAEEAVGNGADFVVTPCIVEEVAAYCKKNDVFFSMAAATTTEMYKAYKMGSEVIKLFPGEFVDSKIIKSLKGPFPFLEFMPTGGVNDENINEWFENGAYAVGVGGYLTKGINFDNLDLLEERAKRLVNALKQIG</sequence>
<dbReference type="PANTHER" id="PTHR30246:SF1">
    <property type="entry name" value="2-DEHYDRO-3-DEOXY-6-PHOSPHOGALACTONATE ALDOLASE-RELATED"/>
    <property type="match status" value="1"/>
</dbReference>
<dbReference type="InterPro" id="IPR000887">
    <property type="entry name" value="Aldlse_KDPG_KHG"/>
</dbReference>
<protein>
    <submittedName>
        <fullName evidence="6">2-dehydro-3-deoxyphosphogluconate aldolase/4-hydroxy-2-oxoglutarate aldolase</fullName>
    </submittedName>
</protein>
<accession>F6BKR8</accession>
<comment type="similarity">
    <text evidence="2">Belongs to the KHG/KDPG aldolase family.</text>
</comment>
<dbReference type="GO" id="GO:0016829">
    <property type="term" value="F:lyase activity"/>
    <property type="evidence" value="ECO:0007669"/>
    <property type="project" value="UniProtKB-KW"/>
</dbReference>
<dbReference type="AlphaFoldDB" id="F6BKR8"/>
<dbReference type="Gene3D" id="3.20.20.70">
    <property type="entry name" value="Aldolase class I"/>
    <property type="match status" value="1"/>
</dbReference>
<evidence type="ECO:0000256" key="3">
    <source>
        <dbReference type="ARBA" id="ARBA00011233"/>
    </source>
</evidence>
<dbReference type="InterPro" id="IPR013785">
    <property type="entry name" value="Aldolase_TIM"/>
</dbReference>
<keyword evidence="7" id="KW-1185">Reference proteome</keyword>
<keyword evidence="4" id="KW-0456">Lyase</keyword>
<evidence type="ECO:0000256" key="2">
    <source>
        <dbReference type="ARBA" id="ARBA00006906"/>
    </source>
</evidence>
<dbReference type="eggNOG" id="COG0800">
    <property type="taxonomic scope" value="Bacteria"/>
</dbReference>
<dbReference type="EMBL" id="CP002739">
    <property type="protein sequence ID" value="AEF18151.1"/>
    <property type="molecule type" value="Genomic_DNA"/>
</dbReference>
<proteinExistence type="inferred from homology"/>
<dbReference type="CDD" id="cd00452">
    <property type="entry name" value="KDPG_aldolase"/>
    <property type="match status" value="1"/>
</dbReference>
<evidence type="ECO:0000313" key="6">
    <source>
        <dbReference type="EMBL" id="AEF18151.1"/>
    </source>
</evidence>
<evidence type="ECO:0000256" key="4">
    <source>
        <dbReference type="ARBA" id="ARBA00023239"/>
    </source>
</evidence>
<keyword evidence="5" id="KW-0119">Carbohydrate metabolism</keyword>
<dbReference type="NCBIfam" id="TIGR01182">
    <property type="entry name" value="eda"/>
    <property type="match status" value="1"/>
</dbReference>
<dbReference type="RefSeq" id="WP_013788880.1">
    <property type="nucleotide sequence ID" value="NC_015555.1"/>
</dbReference>
<gene>
    <name evidence="6" type="ordered locus">Thexy_2143</name>
</gene>
<dbReference type="Proteomes" id="UP000007239">
    <property type="component" value="Chromosome"/>
</dbReference>
<dbReference type="HOGENOM" id="CLU_077795_2_0_9"/>
<comment type="pathway">
    <text evidence="1">Carbohydrate acid metabolism.</text>
</comment>
<dbReference type="STRING" id="858215.Thexy_2143"/>